<keyword evidence="3 5" id="KW-1133">Transmembrane helix</keyword>
<name>A0A1L7ACN1_9PROT</name>
<dbReference type="Proteomes" id="UP000185494">
    <property type="component" value="Chromosome 1"/>
</dbReference>
<evidence type="ECO:0000313" key="9">
    <source>
        <dbReference type="Proteomes" id="UP001258945"/>
    </source>
</evidence>
<keyword evidence="9" id="KW-1185">Reference proteome</keyword>
<keyword evidence="2 5" id="KW-0812">Transmembrane</keyword>
<dbReference type="Proteomes" id="UP001258945">
    <property type="component" value="Unassembled WGS sequence"/>
</dbReference>
<dbReference type="RefSeq" id="WP_075797501.1">
    <property type="nucleotide sequence ID" value="NZ_CP015583.1"/>
</dbReference>
<dbReference type="InterPro" id="IPR012451">
    <property type="entry name" value="DUF1656"/>
</dbReference>
<reference evidence="7 9" key="2">
    <citation type="journal article" date="2019" name="Microb. Pathog.">
        <title>Comparison of VITEK 2, MALDI-TOF MS, 16S rRNA gene sequencing, and whole-genome sequencing for identification of Roseomonas mucosa.</title>
        <authorList>
            <person name="Rudolph W.W."/>
            <person name="Gunzer F."/>
            <person name="Trauth M."/>
            <person name="Bunk B."/>
            <person name="Bigge R."/>
            <person name="Schrottner P."/>
        </authorList>
    </citation>
    <scope>NUCLEOTIDE SEQUENCE [LARGE SCALE GENOMIC DNA]</scope>
    <source>
        <strain evidence="7 9">DSM 103800</strain>
    </source>
</reference>
<organism evidence="6 8">
    <name type="scientific">Roseomonas gilardii</name>
    <dbReference type="NCBI Taxonomy" id="257708"/>
    <lineage>
        <taxon>Bacteria</taxon>
        <taxon>Pseudomonadati</taxon>
        <taxon>Pseudomonadota</taxon>
        <taxon>Alphaproteobacteria</taxon>
        <taxon>Acetobacterales</taxon>
        <taxon>Roseomonadaceae</taxon>
        <taxon>Roseomonas</taxon>
    </lineage>
</organism>
<evidence type="ECO:0000256" key="3">
    <source>
        <dbReference type="ARBA" id="ARBA00022989"/>
    </source>
</evidence>
<dbReference type="KEGG" id="rgi:RGI145_04995"/>
<evidence type="ECO:0000313" key="7">
    <source>
        <dbReference type="EMBL" id="MDT8331204.1"/>
    </source>
</evidence>
<evidence type="ECO:0000256" key="5">
    <source>
        <dbReference type="SAM" id="Phobius"/>
    </source>
</evidence>
<proteinExistence type="predicted"/>
<keyword evidence="4 5" id="KW-0472">Membrane</keyword>
<dbReference type="EMBL" id="CP015583">
    <property type="protein sequence ID" value="APT56558.1"/>
    <property type="molecule type" value="Genomic_DNA"/>
</dbReference>
<feature type="transmembrane region" description="Helical" evidence="5">
    <location>
        <begin position="45"/>
        <end position="63"/>
    </location>
</feature>
<protein>
    <submittedName>
        <fullName evidence="7">DUF1656 domain-containing protein</fullName>
    </submittedName>
</protein>
<dbReference type="STRING" id="257708.RGI145_04995"/>
<evidence type="ECO:0000256" key="4">
    <source>
        <dbReference type="ARBA" id="ARBA00023136"/>
    </source>
</evidence>
<evidence type="ECO:0000256" key="1">
    <source>
        <dbReference type="ARBA" id="ARBA00022475"/>
    </source>
</evidence>
<evidence type="ECO:0000256" key="2">
    <source>
        <dbReference type="ARBA" id="ARBA00022692"/>
    </source>
</evidence>
<gene>
    <name evidence="6" type="ORF">RGI145_04995</name>
    <name evidence="7" type="ORF">RQ831_09060</name>
</gene>
<reference evidence="6 8" key="1">
    <citation type="submission" date="2016-05" db="EMBL/GenBank/DDBJ databases">
        <title>Complete Genome and Methylome Analysis of Psychrotrophic Bacterial Isolates from Antarctic Lake Untersee.</title>
        <authorList>
            <person name="Fomenkov A."/>
            <person name="Akimov V.N."/>
            <person name="Vasilyeva L.V."/>
            <person name="Andersen D."/>
            <person name="Vincze T."/>
            <person name="Roberts R.J."/>
        </authorList>
    </citation>
    <scope>NUCLEOTIDE SEQUENCE [LARGE SCALE GENOMIC DNA]</scope>
    <source>
        <strain evidence="6 8">U14-5</strain>
    </source>
</reference>
<sequence>MLSEINIGGVYLAPIVIEGLLGLVIFALCRFVLGRLGVLSRIWHPALFEVCLFLSIVSLLVLLR</sequence>
<reference evidence="7" key="3">
    <citation type="submission" date="2023-09" db="EMBL/GenBank/DDBJ databases">
        <authorList>
            <person name="Schober I."/>
            <person name="Bunk B."/>
        </authorList>
    </citation>
    <scope>NUCLEOTIDE SEQUENCE</scope>
    <source>
        <strain evidence="7">DSM 103800</strain>
    </source>
</reference>
<evidence type="ECO:0000313" key="8">
    <source>
        <dbReference type="Proteomes" id="UP000185494"/>
    </source>
</evidence>
<dbReference type="EMBL" id="JAVVDO010000011">
    <property type="protein sequence ID" value="MDT8331204.1"/>
    <property type="molecule type" value="Genomic_DNA"/>
</dbReference>
<evidence type="ECO:0000313" key="6">
    <source>
        <dbReference type="EMBL" id="APT56558.1"/>
    </source>
</evidence>
<feature type="transmembrane region" description="Helical" evidence="5">
    <location>
        <begin position="12"/>
        <end position="33"/>
    </location>
</feature>
<dbReference type="AlphaFoldDB" id="A0A1L7ACN1"/>
<accession>A0A1L7ACN1</accession>
<dbReference type="Pfam" id="PF07869">
    <property type="entry name" value="DUF1656"/>
    <property type="match status" value="1"/>
</dbReference>
<keyword evidence="1" id="KW-1003">Cell membrane</keyword>